<dbReference type="InterPro" id="IPR050790">
    <property type="entry name" value="ExbB/TolQ_transport"/>
</dbReference>
<dbReference type="GO" id="GO:0005886">
    <property type="term" value="C:plasma membrane"/>
    <property type="evidence" value="ECO:0007669"/>
    <property type="project" value="UniProtKB-SubCell"/>
</dbReference>
<keyword evidence="4" id="KW-1133">Transmembrane helix</keyword>
<name>A0A6B3L6I1_9BACT</name>
<keyword evidence="2" id="KW-1003">Cell membrane</keyword>
<dbReference type="Proteomes" id="UP000475117">
    <property type="component" value="Chromosome"/>
</dbReference>
<accession>A0A6B3L6I1</accession>
<keyword evidence="3" id="KW-0812">Transmembrane</keyword>
<dbReference type="InterPro" id="IPR002898">
    <property type="entry name" value="MotA_ExbB_proton_chnl"/>
</dbReference>
<proteinExistence type="inferred from homology"/>
<evidence type="ECO:0000256" key="3">
    <source>
        <dbReference type="ARBA" id="ARBA00022692"/>
    </source>
</evidence>
<organism evidence="8 9">
    <name type="scientific">Sulfuriroseicoccus oceanibius</name>
    <dbReference type="NCBI Taxonomy" id="2707525"/>
    <lineage>
        <taxon>Bacteria</taxon>
        <taxon>Pseudomonadati</taxon>
        <taxon>Verrucomicrobiota</taxon>
        <taxon>Verrucomicrobiia</taxon>
        <taxon>Verrucomicrobiales</taxon>
        <taxon>Verrucomicrobiaceae</taxon>
        <taxon>Sulfuriroseicoccus</taxon>
    </lineage>
</organism>
<dbReference type="PANTHER" id="PTHR30625:SF17">
    <property type="entry name" value="TOLQ-RELATED"/>
    <property type="match status" value="1"/>
</dbReference>
<dbReference type="RefSeq" id="WP_164361513.1">
    <property type="nucleotide sequence ID" value="NZ_CP066776.1"/>
</dbReference>
<keyword evidence="9" id="KW-1185">Reference proteome</keyword>
<evidence type="ECO:0000256" key="1">
    <source>
        <dbReference type="ARBA" id="ARBA00004651"/>
    </source>
</evidence>
<evidence type="ECO:0000259" key="7">
    <source>
        <dbReference type="Pfam" id="PF01618"/>
    </source>
</evidence>
<evidence type="ECO:0000256" key="2">
    <source>
        <dbReference type="ARBA" id="ARBA00022475"/>
    </source>
</evidence>
<protein>
    <submittedName>
        <fullName evidence="8">MotA/TolQ/ExbB proton channel family protein</fullName>
    </submittedName>
</protein>
<evidence type="ECO:0000313" key="8">
    <source>
        <dbReference type="EMBL" id="QQL46323.1"/>
    </source>
</evidence>
<sequence>MAAWWNELRVMFDEGGFALWGLVVISIVLFTMLANAWATLIPLLAIRKRGLPDEIGSQLELMESPNQVSAAFAGFELDKVAYVQRRVPFIGVLVAAAPLTGLLGTVAGMLVTFAGLATGGNAAPIDKISNGISQALVTTQAGLVVSIPAAFLLGLLAHQLSRVEAMLHSRMYQARAAVREGA</sequence>
<dbReference type="Pfam" id="PF01618">
    <property type="entry name" value="MotA_ExbB"/>
    <property type="match status" value="1"/>
</dbReference>
<dbReference type="AlphaFoldDB" id="A0A6B3L6I1"/>
<dbReference type="KEGG" id="soa:G3M56_007050"/>
<evidence type="ECO:0000256" key="6">
    <source>
        <dbReference type="RuleBase" id="RU004057"/>
    </source>
</evidence>
<keyword evidence="6" id="KW-0653">Protein transport</keyword>
<dbReference type="EMBL" id="CP066776">
    <property type="protein sequence ID" value="QQL46323.1"/>
    <property type="molecule type" value="Genomic_DNA"/>
</dbReference>
<reference evidence="8 9" key="1">
    <citation type="submission" date="2020-12" db="EMBL/GenBank/DDBJ databases">
        <title>Sulforoseuscoccus oceanibium gen. nov., sp. nov., a representative of the phylum Verrucomicrobia with special cytoplasmic membrane, and proposal of Sulforoseuscoccusaceae fam. nov.</title>
        <authorList>
            <person name="Xi F."/>
        </authorList>
    </citation>
    <scope>NUCLEOTIDE SEQUENCE [LARGE SCALE GENOMIC DNA]</scope>
    <source>
        <strain evidence="8 9">T37</strain>
    </source>
</reference>
<gene>
    <name evidence="8" type="ORF">G3M56_007050</name>
</gene>
<dbReference type="GO" id="GO:0017038">
    <property type="term" value="P:protein import"/>
    <property type="evidence" value="ECO:0007669"/>
    <property type="project" value="TreeGrafter"/>
</dbReference>
<dbReference type="PANTHER" id="PTHR30625">
    <property type="entry name" value="PROTEIN TOLQ"/>
    <property type="match status" value="1"/>
</dbReference>
<comment type="similarity">
    <text evidence="6">Belongs to the exbB/tolQ family.</text>
</comment>
<keyword evidence="6" id="KW-0813">Transport</keyword>
<evidence type="ECO:0000256" key="5">
    <source>
        <dbReference type="ARBA" id="ARBA00023136"/>
    </source>
</evidence>
<keyword evidence="5" id="KW-0472">Membrane</keyword>
<feature type="domain" description="MotA/TolQ/ExbB proton channel" evidence="7">
    <location>
        <begin position="80"/>
        <end position="166"/>
    </location>
</feature>
<evidence type="ECO:0000313" key="9">
    <source>
        <dbReference type="Proteomes" id="UP000475117"/>
    </source>
</evidence>
<comment type="subcellular location">
    <subcellularLocation>
        <location evidence="1">Cell membrane</location>
        <topology evidence="1">Multi-pass membrane protein</topology>
    </subcellularLocation>
    <subcellularLocation>
        <location evidence="6">Membrane</location>
        <topology evidence="6">Multi-pass membrane protein</topology>
    </subcellularLocation>
</comment>
<evidence type="ECO:0000256" key="4">
    <source>
        <dbReference type="ARBA" id="ARBA00022989"/>
    </source>
</evidence>